<feature type="domain" description="GIY-YIG" evidence="1">
    <location>
        <begin position="6"/>
        <end position="48"/>
    </location>
</feature>
<comment type="caution">
    <text evidence="2">The sequence shown here is derived from an EMBL/GenBank/DDBJ whole genome shotgun (WGS) entry which is preliminary data.</text>
</comment>
<dbReference type="InterPro" id="IPR035901">
    <property type="entry name" value="GIY-YIG_endonuc_sf"/>
</dbReference>
<evidence type="ECO:0000313" key="3">
    <source>
        <dbReference type="Proteomes" id="UP000077164"/>
    </source>
</evidence>
<dbReference type="GO" id="GO:0004519">
    <property type="term" value="F:endonuclease activity"/>
    <property type="evidence" value="ECO:0007669"/>
    <property type="project" value="UniProtKB-KW"/>
</dbReference>
<reference evidence="2 3" key="1">
    <citation type="submission" date="2016-03" db="EMBL/GenBank/DDBJ databases">
        <title>Draft genome sequence of Flavobacterium fryxellicola DSM 16209.</title>
        <authorList>
            <person name="Shin S.-K."/>
            <person name="Yi H."/>
        </authorList>
    </citation>
    <scope>NUCLEOTIDE SEQUENCE [LARGE SCALE GENOMIC DNA]</scope>
    <source>
        <strain evidence="2 3">DSM 16209</strain>
    </source>
</reference>
<gene>
    <name evidence="2" type="ORF">FBFR_14775</name>
</gene>
<protein>
    <submittedName>
        <fullName evidence="2">Endonuclease</fullName>
    </submittedName>
</protein>
<proteinExistence type="predicted"/>
<dbReference type="InterPro" id="IPR000305">
    <property type="entry name" value="GIY-YIG_endonuc"/>
</dbReference>
<keyword evidence="2" id="KW-0255">Endonuclease</keyword>
<dbReference type="Pfam" id="PF01541">
    <property type="entry name" value="GIY-YIG"/>
    <property type="match status" value="1"/>
</dbReference>
<dbReference type="Gene3D" id="3.40.1440.10">
    <property type="entry name" value="GIY-YIG endonuclease"/>
    <property type="match status" value="1"/>
</dbReference>
<organism evidence="2 3">
    <name type="scientific">Flavobacterium fryxellicola</name>
    <dbReference type="NCBI Taxonomy" id="249352"/>
    <lineage>
        <taxon>Bacteria</taxon>
        <taxon>Pseudomonadati</taxon>
        <taxon>Bacteroidota</taxon>
        <taxon>Flavobacteriia</taxon>
        <taxon>Flavobacteriales</taxon>
        <taxon>Flavobacteriaceae</taxon>
        <taxon>Flavobacterium</taxon>
    </lineage>
</organism>
<dbReference type="EMBL" id="LVJE01000044">
    <property type="protein sequence ID" value="OAB25768.1"/>
    <property type="molecule type" value="Genomic_DNA"/>
</dbReference>
<dbReference type="AlphaFoldDB" id="A0A167UQM7"/>
<keyword evidence="3" id="KW-1185">Reference proteome</keyword>
<accession>A0A167UQM7</accession>
<name>A0A167UQM7_9FLAO</name>
<evidence type="ECO:0000259" key="1">
    <source>
        <dbReference type="Pfam" id="PF01541"/>
    </source>
</evidence>
<sequence length="70" mass="8425">MVKKNSGLYRDCYTFFRRPFEFVFYCEFTDITLAIDKEKQIKKWSRVKKEAVINGDYDALVNLAKKNFDK</sequence>
<evidence type="ECO:0000313" key="2">
    <source>
        <dbReference type="EMBL" id="OAB25768.1"/>
    </source>
</evidence>
<keyword evidence="2" id="KW-0540">Nuclease</keyword>
<keyword evidence="2" id="KW-0378">Hydrolase</keyword>
<dbReference type="Proteomes" id="UP000077164">
    <property type="component" value="Unassembled WGS sequence"/>
</dbReference>